<gene>
    <name evidence="1" type="ORF">K8V32_05645</name>
</gene>
<evidence type="ECO:0000313" key="2">
    <source>
        <dbReference type="Proteomes" id="UP000703315"/>
    </source>
</evidence>
<dbReference type="RefSeq" id="WP_303904185.1">
    <property type="nucleotide sequence ID" value="NZ_DYXC01000069.1"/>
</dbReference>
<sequence>MAHVSACEVWGAHPTAGTVVQVAGFSRPGVLVWESKHSLLSPTTHAQHDVVVHHLR</sequence>
<dbReference type="Proteomes" id="UP000703315">
    <property type="component" value="Unassembled WGS sequence"/>
</dbReference>
<reference evidence="1" key="1">
    <citation type="journal article" date="2021" name="PeerJ">
        <title>Extensive microbial diversity within the chicken gut microbiome revealed by metagenomics and culture.</title>
        <authorList>
            <person name="Gilroy R."/>
            <person name="Ravi A."/>
            <person name="Getino M."/>
            <person name="Pursley I."/>
            <person name="Horton D.L."/>
            <person name="Alikhan N.F."/>
            <person name="Baker D."/>
            <person name="Gharbi K."/>
            <person name="Hall N."/>
            <person name="Watson M."/>
            <person name="Adriaenssens E.M."/>
            <person name="Foster-Nyarko E."/>
            <person name="Jarju S."/>
            <person name="Secka A."/>
            <person name="Antonio M."/>
            <person name="Oren A."/>
            <person name="Chaudhuri R.R."/>
            <person name="La Ragione R."/>
            <person name="Hildebrand F."/>
            <person name="Pallen M.J."/>
        </authorList>
    </citation>
    <scope>NUCLEOTIDE SEQUENCE</scope>
    <source>
        <strain evidence="1">ChiHjej13B12-14962</strain>
    </source>
</reference>
<dbReference type="AlphaFoldDB" id="A0A921FM15"/>
<evidence type="ECO:0000313" key="1">
    <source>
        <dbReference type="EMBL" id="HJF14275.1"/>
    </source>
</evidence>
<organism evidence="1 2">
    <name type="scientific">Enteractinococcus helveticum</name>
    <dbReference type="NCBI Taxonomy" id="1837282"/>
    <lineage>
        <taxon>Bacteria</taxon>
        <taxon>Bacillati</taxon>
        <taxon>Actinomycetota</taxon>
        <taxon>Actinomycetes</taxon>
        <taxon>Micrococcales</taxon>
        <taxon>Micrococcaceae</taxon>
    </lineage>
</organism>
<proteinExistence type="predicted"/>
<protein>
    <submittedName>
        <fullName evidence="1">Uncharacterized protein</fullName>
    </submittedName>
</protein>
<dbReference type="EMBL" id="DYXC01000069">
    <property type="protein sequence ID" value="HJF14275.1"/>
    <property type="molecule type" value="Genomic_DNA"/>
</dbReference>
<reference evidence="1" key="2">
    <citation type="submission" date="2021-09" db="EMBL/GenBank/DDBJ databases">
        <authorList>
            <person name="Gilroy R."/>
        </authorList>
    </citation>
    <scope>NUCLEOTIDE SEQUENCE</scope>
    <source>
        <strain evidence="1">ChiHjej13B12-14962</strain>
    </source>
</reference>
<name>A0A921FM15_9MICC</name>
<accession>A0A921FM15</accession>
<comment type="caution">
    <text evidence="1">The sequence shown here is derived from an EMBL/GenBank/DDBJ whole genome shotgun (WGS) entry which is preliminary data.</text>
</comment>